<protein>
    <submittedName>
        <fullName evidence="8">CDP-glycerol glycerophosphotransferase</fullName>
    </submittedName>
</protein>
<evidence type="ECO:0000256" key="2">
    <source>
        <dbReference type="ARBA" id="ARBA00010488"/>
    </source>
</evidence>
<dbReference type="Gene3D" id="3.40.50.11820">
    <property type="match status" value="1"/>
</dbReference>
<dbReference type="GO" id="GO:0005886">
    <property type="term" value="C:plasma membrane"/>
    <property type="evidence" value="ECO:0007669"/>
    <property type="project" value="UniProtKB-SubCell"/>
</dbReference>
<sequence length="397" mass="46755">MKIVKKFSIKIYHILIFLVFSKIMSCLPAKKGKIVFLNFQGSGFGDSPAEIAKKLQSYKGLDLVWLVKDENEPMPNYIRKVKYRSLKACFELATASAWVDNVRDEHLVLKKKNQIYLQLWHGSISLKKIERDASDKLSFRYKLNAIYDGKIINAITCGNRNQERIFERAFYLKDKNQILKYGVPRNDIFYDLERVNSVRKKVRERLEIRDNEYVILYAPTFRNDVDRESNKIDLERLIDILERKVHKNIKVLIKLHPNIRRCGKYYSYLAEENNQIIDVSDYVDSVEIGICSDAIITDYSSYIYDFAILGKVGMFFTLDYKDYIEERGLYEKLENYPFPLATSNDELINVIKNFDITEYKKNLKEWLKKLGVYEQGCASEKISDWLISQIGKRYEKC</sequence>
<dbReference type="PANTHER" id="PTHR37316">
    <property type="entry name" value="TEICHOIC ACID GLYCEROL-PHOSPHATE PRIMASE"/>
    <property type="match status" value="1"/>
</dbReference>
<dbReference type="SUPFAM" id="SSF53756">
    <property type="entry name" value="UDP-Glycosyltransferase/glycogen phosphorylase"/>
    <property type="match status" value="1"/>
</dbReference>
<evidence type="ECO:0000313" key="9">
    <source>
        <dbReference type="Proteomes" id="UP000182471"/>
    </source>
</evidence>
<keyword evidence="4 8" id="KW-0808">Transferase</keyword>
<dbReference type="InterPro" id="IPR043148">
    <property type="entry name" value="TagF_C"/>
</dbReference>
<evidence type="ECO:0000256" key="1">
    <source>
        <dbReference type="ARBA" id="ARBA00004202"/>
    </source>
</evidence>
<proteinExistence type="inferred from homology"/>
<evidence type="ECO:0000256" key="5">
    <source>
        <dbReference type="ARBA" id="ARBA00022944"/>
    </source>
</evidence>
<name>A0A1H9SH14_9FIRM</name>
<dbReference type="GO" id="GO:0047355">
    <property type="term" value="F:CDP-glycerol glycerophosphotransferase activity"/>
    <property type="evidence" value="ECO:0007669"/>
    <property type="project" value="InterPro"/>
</dbReference>
<comment type="subcellular location">
    <subcellularLocation>
        <location evidence="1">Cell membrane</location>
        <topology evidence="1">Peripheral membrane protein</topology>
    </subcellularLocation>
</comment>
<gene>
    <name evidence="8" type="ORF">SAMN02910429_01230</name>
</gene>
<dbReference type="Proteomes" id="UP000182471">
    <property type="component" value="Unassembled WGS sequence"/>
</dbReference>
<organism evidence="8 9">
    <name type="scientific">Lachnobacterium bovis</name>
    <dbReference type="NCBI Taxonomy" id="140626"/>
    <lineage>
        <taxon>Bacteria</taxon>
        <taxon>Bacillati</taxon>
        <taxon>Bacillota</taxon>
        <taxon>Clostridia</taxon>
        <taxon>Lachnospirales</taxon>
        <taxon>Lachnospiraceae</taxon>
        <taxon>Lachnobacterium</taxon>
    </lineage>
</organism>
<evidence type="ECO:0000256" key="4">
    <source>
        <dbReference type="ARBA" id="ARBA00022679"/>
    </source>
</evidence>
<evidence type="ECO:0000256" key="6">
    <source>
        <dbReference type="ARBA" id="ARBA00023136"/>
    </source>
</evidence>
<dbReference type="InterPro" id="IPR007554">
    <property type="entry name" value="Glycerophosphate_synth"/>
</dbReference>
<accession>A0A1H9SH14</accession>
<evidence type="ECO:0000313" key="8">
    <source>
        <dbReference type="EMBL" id="SER83519.1"/>
    </source>
</evidence>
<dbReference type="EMBL" id="FOGW01000011">
    <property type="protein sequence ID" value="SER83519.1"/>
    <property type="molecule type" value="Genomic_DNA"/>
</dbReference>
<comment type="similarity">
    <text evidence="2">Belongs to the CDP-glycerol glycerophosphotransferase family.</text>
</comment>
<evidence type="ECO:0000256" key="7">
    <source>
        <dbReference type="SAM" id="Phobius"/>
    </source>
</evidence>
<reference evidence="9" key="1">
    <citation type="submission" date="2016-10" db="EMBL/GenBank/DDBJ databases">
        <authorList>
            <person name="Varghese N."/>
            <person name="Submissions S."/>
        </authorList>
    </citation>
    <scope>NUCLEOTIDE SEQUENCE [LARGE SCALE GENOMIC DNA]</scope>
    <source>
        <strain evidence="9">S1b</strain>
    </source>
</reference>
<dbReference type="Pfam" id="PF04464">
    <property type="entry name" value="Glyphos_transf"/>
    <property type="match status" value="1"/>
</dbReference>
<dbReference type="Gene3D" id="3.40.50.12580">
    <property type="match status" value="1"/>
</dbReference>
<dbReference type="PANTHER" id="PTHR37316:SF3">
    <property type="entry name" value="TEICHOIC ACID GLYCEROL-PHOSPHATE TRANSFERASE"/>
    <property type="match status" value="1"/>
</dbReference>
<dbReference type="InterPro" id="IPR043149">
    <property type="entry name" value="TagF_N"/>
</dbReference>
<keyword evidence="9" id="KW-1185">Reference proteome</keyword>
<dbReference type="InterPro" id="IPR051612">
    <property type="entry name" value="Teichoic_Acid_Biosynth"/>
</dbReference>
<keyword evidence="7" id="KW-1133">Transmembrane helix</keyword>
<feature type="transmembrane region" description="Helical" evidence="7">
    <location>
        <begin position="12"/>
        <end position="30"/>
    </location>
</feature>
<dbReference type="RefSeq" id="WP_074730594.1">
    <property type="nucleotide sequence ID" value="NZ_FOGW01000011.1"/>
</dbReference>
<keyword evidence="5" id="KW-0777">Teichoic acid biosynthesis</keyword>
<keyword evidence="7" id="KW-0812">Transmembrane</keyword>
<keyword evidence="6 7" id="KW-0472">Membrane</keyword>
<keyword evidence="3" id="KW-1003">Cell membrane</keyword>
<dbReference type="AlphaFoldDB" id="A0A1H9SH14"/>
<dbReference type="GO" id="GO:0019350">
    <property type="term" value="P:teichoic acid biosynthetic process"/>
    <property type="evidence" value="ECO:0007669"/>
    <property type="project" value="UniProtKB-KW"/>
</dbReference>
<evidence type="ECO:0000256" key="3">
    <source>
        <dbReference type="ARBA" id="ARBA00022475"/>
    </source>
</evidence>